<accession>A0A432M2H4</accession>
<keyword evidence="2" id="KW-1185">Reference proteome</keyword>
<reference evidence="1 2" key="1">
    <citation type="submission" date="2018-12" db="EMBL/GenBank/DDBJ databases">
        <title>Dyella dinghuensis sp. nov. DHOA06 and Dyella choica sp. nov. 4M-K27, isolated from forest soil.</title>
        <authorList>
            <person name="Qiu L.-H."/>
            <person name="Gao Z.-H."/>
        </authorList>
    </citation>
    <scope>NUCLEOTIDE SEQUENCE [LARGE SCALE GENOMIC DNA]</scope>
    <source>
        <strain evidence="1 2">4M-K27</strain>
    </source>
</reference>
<gene>
    <name evidence="1" type="ORF">EKH80_17645</name>
</gene>
<proteinExistence type="predicted"/>
<dbReference type="RefSeq" id="WP_126686098.1">
    <property type="nucleotide sequence ID" value="NZ_RYYV01000015.1"/>
</dbReference>
<evidence type="ECO:0000313" key="1">
    <source>
        <dbReference type="EMBL" id="RUL72502.1"/>
    </source>
</evidence>
<protein>
    <submittedName>
        <fullName evidence="1">DUF2278 family protein</fullName>
    </submittedName>
</protein>
<sequence>MFFHHDHTHTSNIRSKFRSGKSPELYAAVVGTIVQDSEKPITGRSGDHLQFYLDIGNGTRYQVDVNTQSLDGSQVDVYIADQDLGDSDPESSDPFGPPAYGVFPNSQLSYKAVGLSDSDFAPVTYFRLDGQLKAALSTATFVSVYGMTFEDGDAVRGIHETHFNPGKANQDGAVVVYWTDSGTGKLKRTWFFFKFENQHMG</sequence>
<organism evidence="1 2">
    <name type="scientific">Dyella choica</name>
    <dbReference type="NCBI Taxonomy" id="1927959"/>
    <lineage>
        <taxon>Bacteria</taxon>
        <taxon>Pseudomonadati</taxon>
        <taxon>Pseudomonadota</taxon>
        <taxon>Gammaproteobacteria</taxon>
        <taxon>Lysobacterales</taxon>
        <taxon>Rhodanobacteraceae</taxon>
        <taxon>Dyella</taxon>
    </lineage>
</organism>
<evidence type="ECO:0000313" key="2">
    <source>
        <dbReference type="Proteomes" id="UP000274358"/>
    </source>
</evidence>
<comment type="caution">
    <text evidence="1">The sequence shown here is derived from an EMBL/GenBank/DDBJ whole genome shotgun (WGS) entry which is preliminary data.</text>
</comment>
<name>A0A432M2H4_9GAMM</name>
<dbReference type="EMBL" id="RYYV01000015">
    <property type="protein sequence ID" value="RUL72502.1"/>
    <property type="molecule type" value="Genomic_DNA"/>
</dbReference>
<dbReference type="Proteomes" id="UP000274358">
    <property type="component" value="Unassembled WGS sequence"/>
</dbReference>
<dbReference type="AlphaFoldDB" id="A0A432M2H4"/>